<reference evidence="5" key="1">
    <citation type="submission" date="2016-11" db="UniProtKB">
        <authorList>
            <consortium name="WormBaseParasite"/>
        </authorList>
    </citation>
    <scope>IDENTIFICATION</scope>
</reference>
<feature type="region of interest" description="Disordered" evidence="2">
    <location>
        <begin position="553"/>
        <end position="578"/>
    </location>
</feature>
<dbReference type="SMART" id="SM01272">
    <property type="entry name" value="LsmAD"/>
    <property type="match status" value="1"/>
</dbReference>
<dbReference type="Proteomes" id="UP000095283">
    <property type="component" value="Unplaced"/>
</dbReference>
<dbReference type="GO" id="GO:0034063">
    <property type="term" value="P:stress granule assembly"/>
    <property type="evidence" value="ECO:0007669"/>
    <property type="project" value="TreeGrafter"/>
</dbReference>
<evidence type="ECO:0000256" key="2">
    <source>
        <dbReference type="SAM" id="MobiDB-lite"/>
    </source>
</evidence>
<feature type="domain" description="LsmAD" evidence="3">
    <location>
        <begin position="196"/>
        <end position="267"/>
    </location>
</feature>
<feature type="compositionally biased region" description="Low complexity" evidence="2">
    <location>
        <begin position="270"/>
        <end position="288"/>
    </location>
</feature>
<comment type="similarity">
    <text evidence="1">Belongs to the ataxin-2 family.</text>
</comment>
<sequence length="694" mass="75823">MRWSLSVNSLAEGVPANHALLTIMNDLIGKEVLVEAIDGNKYSGIFAACSTEFDIGLRYAHEITVANKKNLLPKRSDIIEKLQFKFGDIVAMSALMSEEKVIKGFATDRDYHSKQQNGRLGDGLELQEWEGDDESEDNESTDQQMVDITCRLYSWKPDFMKHLAGDITKFQPDQRQRYQRNGGWSVDDMFSANSQLGVQSTFDEDLRQYTTADVEGSEEDRRRADIIAKEIEGNAQSKFHARLENDDDERDLDKTTTEDDFELQGRRSQRGNFNNRNGRSSGGSTVTNRRAEGLKGMDQWTTSKDCATTGRKDQGGPGVKIYENTNFNKSQKGKIRRYFLICYFVTEYILQYQLLDVWITFESGIKSSIIIIEAHVAILHLMKPSAKKFSFNPNAPAFTPRIAPTTPTPQQSSAPPQTPQSVMGGVPIGPVPTEVPIQSGMPPPGMIPAMQAGQPTAVMMPWQGAPAQAYQVPGGYQYVVGGQPVNVMASQPMPIGGPRPGAAPAVAFAQGNPRRPGAVMVPHSAAQWQPQMMQVGQGMVPYAYQSFQVQGAGAAVPPPQQFGGPQQQMVAGAQHQQPAPPVYQQRAFLPAQVGYVLPQSGVPGQTRFPTPQQTPHPGIDSSHYQAASTGPNSQPPTPGPQPVPSPAQGGGRTQSPAPQPGPPPAQQFMAPTGQPTHHMAHPQHFYAQPVRSLS</sequence>
<dbReference type="Pfam" id="PF06741">
    <property type="entry name" value="LsmAD"/>
    <property type="match status" value="1"/>
</dbReference>
<dbReference type="Pfam" id="PF14438">
    <property type="entry name" value="SM-ATX"/>
    <property type="match status" value="1"/>
</dbReference>
<protein>
    <submittedName>
        <fullName evidence="5">LsmAD domain-containing protein</fullName>
    </submittedName>
</protein>
<dbReference type="PANTHER" id="PTHR12854">
    <property type="entry name" value="ATAXIN 2-RELATED"/>
    <property type="match status" value="1"/>
</dbReference>
<dbReference type="InterPro" id="IPR025852">
    <property type="entry name" value="SM_dom_ATX"/>
</dbReference>
<name>A0A1I7XSU1_HETBA</name>
<dbReference type="PANTHER" id="PTHR12854:SF7">
    <property type="entry name" value="ATAXIN-2 HOMOLOG"/>
    <property type="match status" value="1"/>
</dbReference>
<feature type="region of interest" description="Disordered" evidence="2">
    <location>
        <begin position="238"/>
        <end position="319"/>
    </location>
</feature>
<feature type="region of interest" description="Disordered" evidence="2">
    <location>
        <begin position="600"/>
        <end position="694"/>
    </location>
</feature>
<evidence type="ECO:0000256" key="1">
    <source>
        <dbReference type="ARBA" id="ARBA00007503"/>
    </source>
</evidence>
<proteinExistence type="inferred from homology"/>
<dbReference type="InterPro" id="IPR045117">
    <property type="entry name" value="ATXN2-like"/>
</dbReference>
<accession>A0A1I7XSU1</accession>
<feature type="compositionally biased region" description="Low complexity" evidence="2">
    <location>
        <begin position="553"/>
        <end position="577"/>
    </location>
</feature>
<keyword evidence="4" id="KW-1185">Reference proteome</keyword>
<organism evidence="4 5">
    <name type="scientific">Heterorhabditis bacteriophora</name>
    <name type="common">Entomopathogenic nematode worm</name>
    <dbReference type="NCBI Taxonomy" id="37862"/>
    <lineage>
        <taxon>Eukaryota</taxon>
        <taxon>Metazoa</taxon>
        <taxon>Ecdysozoa</taxon>
        <taxon>Nematoda</taxon>
        <taxon>Chromadorea</taxon>
        <taxon>Rhabditida</taxon>
        <taxon>Rhabditina</taxon>
        <taxon>Rhabditomorpha</taxon>
        <taxon>Strongyloidea</taxon>
        <taxon>Heterorhabditidae</taxon>
        <taxon>Heterorhabditis</taxon>
    </lineage>
</organism>
<feature type="compositionally biased region" description="Low complexity" evidence="2">
    <location>
        <begin position="403"/>
        <end position="421"/>
    </location>
</feature>
<dbReference type="GO" id="GO:0010494">
    <property type="term" value="C:cytoplasmic stress granule"/>
    <property type="evidence" value="ECO:0007669"/>
    <property type="project" value="TreeGrafter"/>
</dbReference>
<evidence type="ECO:0000259" key="3">
    <source>
        <dbReference type="SMART" id="SM01272"/>
    </source>
</evidence>
<evidence type="ECO:0000313" key="4">
    <source>
        <dbReference type="Proteomes" id="UP000095283"/>
    </source>
</evidence>
<feature type="region of interest" description="Disordered" evidence="2">
    <location>
        <begin position="397"/>
        <end position="422"/>
    </location>
</feature>
<dbReference type="InterPro" id="IPR009604">
    <property type="entry name" value="LsmAD_domain"/>
</dbReference>
<dbReference type="AlphaFoldDB" id="A0A1I7XSU1"/>
<evidence type="ECO:0000313" key="5">
    <source>
        <dbReference type="WBParaSite" id="Hba_20557"/>
    </source>
</evidence>
<dbReference type="WBParaSite" id="Hba_20557">
    <property type="protein sequence ID" value="Hba_20557"/>
    <property type="gene ID" value="Hba_20557"/>
</dbReference>
<dbReference type="GO" id="GO:0003729">
    <property type="term" value="F:mRNA binding"/>
    <property type="evidence" value="ECO:0007669"/>
    <property type="project" value="TreeGrafter"/>
</dbReference>
<feature type="compositionally biased region" description="Pro residues" evidence="2">
    <location>
        <begin position="633"/>
        <end position="645"/>
    </location>
</feature>